<proteinExistence type="predicted"/>
<sequence length="323" mass="35963">MSTRIDDRWLWFSAAVVTVIAVHGIRVAINDLVTLTKLDPYGYEPCEKPVGEHPEDDITVDTLQTLAGSPNPNIANSATGLIVSRALRNQPTISSIRADLRSPDPATRRLATLAFDVLRQHNLYDGSLDAPSRAPYNNFGHSTPVYTPHRRRGAQSGNPMAFSAPNDGVTDAEHARQISEMIDRRRRTERRDDSSDDNESFTEEHATRLSERVRARVERNRAEDLADRFVPGETNPWVGEGEGEGGVVPSVENPVAGWTNVPRARPSGADLTEAELRRYRREAVVIHAVMEEMGEGEEENEGPGLDEEDIINLARRIERETRS</sequence>
<organism evidence="2 3">
    <name type="scientific">Extremus antarcticus</name>
    <dbReference type="NCBI Taxonomy" id="702011"/>
    <lineage>
        <taxon>Eukaryota</taxon>
        <taxon>Fungi</taxon>
        <taxon>Dikarya</taxon>
        <taxon>Ascomycota</taxon>
        <taxon>Pezizomycotina</taxon>
        <taxon>Dothideomycetes</taxon>
        <taxon>Dothideomycetidae</taxon>
        <taxon>Mycosphaerellales</taxon>
        <taxon>Extremaceae</taxon>
        <taxon>Extremus</taxon>
    </lineage>
</organism>
<keyword evidence="3" id="KW-1185">Reference proteome</keyword>
<accession>A0AAJ0DBC4</accession>
<feature type="compositionally biased region" description="Basic and acidic residues" evidence="1">
    <location>
        <begin position="171"/>
        <end position="183"/>
    </location>
</feature>
<dbReference type="EMBL" id="JAWDJX010000086">
    <property type="protein sequence ID" value="KAK3046587.1"/>
    <property type="molecule type" value="Genomic_DNA"/>
</dbReference>
<feature type="compositionally biased region" description="Basic and acidic residues" evidence="1">
    <location>
        <begin position="202"/>
        <end position="214"/>
    </location>
</feature>
<feature type="region of interest" description="Disordered" evidence="1">
    <location>
        <begin position="149"/>
        <end position="214"/>
    </location>
</feature>
<evidence type="ECO:0000313" key="3">
    <source>
        <dbReference type="Proteomes" id="UP001271007"/>
    </source>
</evidence>
<feature type="region of interest" description="Disordered" evidence="1">
    <location>
        <begin position="292"/>
        <end position="311"/>
    </location>
</feature>
<evidence type="ECO:0000313" key="2">
    <source>
        <dbReference type="EMBL" id="KAK3046587.1"/>
    </source>
</evidence>
<feature type="region of interest" description="Disordered" evidence="1">
    <location>
        <begin position="230"/>
        <end position="249"/>
    </location>
</feature>
<dbReference type="Proteomes" id="UP001271007">
    <property type="component" value="Unassembled WGS sequence"/>
</dbReference>
<name>A0AAJ0DBC4_9PEZI</name>
<protein>
    <submittedName>
        <fullName evidence="2">Uncharacterized protein</fullName>
    </submittedName>
</protein>
<comment type="caution">
    <text evidence="2">The sequence shown here is derived from an EMBL/GenBank/DDBJ whole genome shotgun (WGS) entry which is preliminary data.</text>
</comment>
<gene>
    <name evidence="2" type="ORF">LTR09_011935</name>
</gene>
<feature type="compositionally biased region" description="Acidic residues" evidence="1">
    <location>
        <begin position="292"/>
        <end position="310"/>
    </location>
</feature>
<evidence type="ECO:0000256" key="1">
    <source>
        <dbReference type="SAM" id="MobiDB-lite"/>
    </source>
</evidence>
<dbReference type="AlphaFoldDB" id="A0AAJ0DBC4"/>
<reference evidence="2" key="1">
    <citation type="submission" date="2023-04" db="EMBL/GenBank/DDBJ databases">
        <title>Black Yeasts Isolated from many extreme environments.</title>
        <authorList>
            <person name="Coleine C."/>
            <person name="Stajich J.E."/>
            <person name="Selbmann L."/>
        </authorList>
    </citation>
    <scope>NUCLEOTIDE SEQUENCE</scope>
    <source>
        <strain evidence="2">CCFEE 5312</strain>
    </source>
</reference>